<dbReference type="SUPFAM" id="SSF48452">
    <property type="entry name" value="TPR-like"/>
    <property type="match status" value="1"/>
</dbReference>
<sequence length="956" mass="100927">MLSRDSEMAALDGALDTAAAGMGASLLLEGGIGTGKSHLIRTALRSARGRGFTTVAARARPREQEQEYGVLRQVREALLGVLDTDPAPVPAAPGQPPAASGTPDAHGPQHEADLTHRLVTAAAGRHPVLLALDDLQWTDAPSLRWLDYLMARLEGVPVVLLATLGPDTAGCGAQSADGPAAIASGFHRRVVLQGLNTDSVGYLLTSFLGEPAGPELARACREATGGNPLMLQALLRELRRTGTGPLEVSPARIAELGPTELAETLLARLSGCSPRVGAVLGAVSVAAPAADGELAARLADIPAAEAADVLHRLVRCGVLTENADGIGFAQPVVAAAFRTRMPPSERARLHTEAAKALYFSSAPREHITAHLLTGAPIGEAWARRLLVDAADAALAEGRLAHARTCLERGLAECGPEEEPGLLRRLGHIELADGPEPAVARLRRTVDRIRGNTEHRAMAVLDLTQALALTGDTAEALRLVEREAEEMERSRAGKELTAGFRAVRGLLELMDGRASRTAPPVSPAVLSEVARSPWVRRAEAALPAIGALWSGEQRLESVQLARLALSEPTATVNDHALLRLGLVLVLARAGEDEEALQTCLAMLSAATAEGSRTVAALARAVLAECAYRTGRLTECVEAAGGVLTSGPEPDGHEWLGSALARGWLGSALYESGDLDQAQRILLEPGLESAVPAIALPVLLFHRGRLQVATGRVAPGLADLEECGRLLLRRGRVNPALLPWRSEAALAHARLGNDAAARDLVAEELALARSFGAPHAVGLALRAAGLLAPGEERAALLAEAAGLLREAGAALDEARTLRDLGRELMRSRRTRQAREHLRAAAALAEKCAAHVLVQELRQDMIEAGARPRRDTEIGPDSLTPAERRTALLAAEGLTNREIAGRLYVTRRTVEMHLSRVYRKLSISDRRALRLAAGSDERLPEPHGADAELDACEVVESCA</sequence>
<dbReference type="InterPro" id="IPR036388">
    <property type="entry name" value="WH-like_DNA-bd_sf"/>
</dbReference>
<evidence type="ECO:0000313" key="5">
    <source>
        <dbReference type="EMBL" id="MFC5721640.1"/>
    </source>
</evidence>
<keyword evidence="1" id="KW-0547">Nucleotide-binding</keyword>
<dbReference type="RefSeq" id="WP_390316947.1">
    <property type="nucleotide sequence ID" value="NZ_JBHSPB010000008.1"/>
</dbReference>
<reference evidence="6" key="1">
    <citation type="journal article" date="2019" name="Int. J. Syst. Evol. Microbiol.">
        <title>The Global Catalogue of Microorganisms (GCM) 10K type strain sequencing project: providing services to taxonomists for standard genome sequencing and annotation.</title>
        <authorList>
            <consortium name="The Broad Institute Genomics Platform"/>
            <consortium name="The Broad Institute Genome Sequencing Center for Infectious Disease"/>
            <person name="Wu L."/>
            <person name="Ma J."/>
        </authorList>
    </citation>
    <scope>NUCLEOTIDE SEQUENCE [LARGE SCALE GENOMIC DNA]</scope>
    <source>
        <strain evidence="6">CGMCC 4.7304</strain>
    </source>
</reference>
<dbReference type="PANTHER" id="PTHR16305:SF35">
    <property type="entry name" value="TRANSCRIPTIONAL ACTIVATOR DOMAIN"/>
    <property type="match status" value="1"/>
</dbReference>
<dbReference type="SUPFAM" id="SSF52540">
    <property type="entry name" value="P-loop containing nucleoside triphosphate hydrolases"/>
    <property type="match status" value="1"/>
</dbReference>
<feature type="compositionally biased region" description="Pro residues" evidence="3">
    <location>
        <begin position="87"/>
        <end position="96"/>
    </location>
</feature>
<dbReference type="Gene3D" id="1.25.40.10">
    <property type="entry name" value="Tetratricopeptide repeat domain"/>
    <property type="match status" value="1"/>
</dbReference>
<dbReference type="InterPro" id="IPR027417">
    <property type="entry name" value="P-loop_NTPase"/>
</dbReference>
<gene>
    <name evidence="5" type="ORF">ACFP1Z_15825</name>
</gene>
<feature type="region of interest" description="Disordered" evidence="3">
    <location>
        <begin position="84"/>
        <end position="110"/>
    </location>
</feature>
<evidence type="ECO:0000256" key="1">
    <source>
        <dbReference type="ARBA" id="ARBA00022741"/>
    </source>
</evidence>
<dbReference type="GO" id="GO:0005524">
    <property type="term" value="F:ATP binding"/>
    <property type="evidence" value="ECO:0007669"/>
    <property type="project" value="UniProtKB-KW"/>
</dbReference>
<dbReference type="PROSITE" id="PS00622">
    <property type="entry name" value="HTH_LUXR_1"/>
    <property type="match status" value="1"/>
</dbReference>
<evidence type="ECO:0000256" key="2">
    <source>
        <dbReference type="ARBA" id="ARBA00022840"/>
    </source>
</evidence>
<dbReference type="Proteomes" id="UP001596083">
    <property type="component" value="Unassembled WGS sequence"/>
</dbReference>
<dbReference type="Pfam" id="PF13191">
    <property type="entry name" value="AAA_16"/>
    <property type="match status" value="1"/>
</dbReference>
<dbReference type="PANTHER" id="PTHR16305">
    <property type="entry name" value="TESTICULAR SOLUBLE ADENYLYL CYCLASE"/>
    <property type="match status" value="1"/>
</dbReference>
<dbReference type="SMART" id="SM00421">
    <property type="entry name" value="HTH_LUXR"/>
    <property type="match status" value="1"/>
</dbReference>
<evidence type="ECO:0000256" key="3">
    <source>
        <dbReference type="SAM" id="MobiDB-lite"/>
    </source>
</evidence>
<dbReference type="Pfam" id="PF00196">
    <property type="entry name" value="GerE"/>
    <property type="match status" value="1"/>
</dbReference>
<dbReference type="InterPro" id="IPR000792">
    <property type="entry name" value="Tscrpt_reg_LuxR_C"/>
</dbReference>
<protein>
    <submittedName>
        <fullName evidence="5">ATP-binding protein</fullName>
    </submittedName>
</protein>
<dbReference type="Gene3D" id="1.10.10.10">
    <property type="entry name" value="Winged helix-like DNA-binding domain superfamily/Winged helix DNA-binding domain"/>
    <property type="match status" value="1"/>
</dbReference>
<dbReference type="InterPro" id="IPR041664">
    <property type="entry name" value="AAA_16"/>
</dbReference>
<proteinExistence type="predicted"/>
<dbReference type="CDD" id="cd06170">
    <property type="entry name" value="LuxR_C_like"/>
    <property type="match status" value="1"/>
</dbReference>
<dbReference type="PROSITE" id="PS50043">
    <property type="entry name" value="HTH_LUXR_2"/>
    <property type="match status" value="1"/>
</dbReference>
<dbReference type="InterPro" id="IPR016032">
    <property type="entry name" value="Sig_transdc_resp-reg_C-effctor"/>
</dbReference>
<evidence type="ECO:0000313" key="6">
    <source>
        <dbReference type="Proteomes" id="UP001596083"/>
    </source>
</evidence>
<dbReference type="PRINTS" id="PR00038">
    <property type="entry name" value="HTHLUXR"/>
</dbReference>
<feature type="domain" description="HTH luxR-type" evidence="4">
    <location>
        <begin position="869"/>
        <end position="934"/>
    </location>
</feature>
<name>A0ABW0YYH1_9ACTN</name>
<keyword evidence="6" id="KW-1185">Reference proteome</keyword>
<dbReference type="SUPFAM" id="SSF46894">
    <property type="entry name" value="C-terminal effector domain of the bipartite response regulators"/>
    <property type="match status" value="1"/>
</dbReference>
<comment type="caution">
    <text evidence="5">The sequence shown here is derived from an EMBL/GenBank/DDBJ whole genome shotgun (WGS) entry which is preliminary data.</text>
</comment>
<evidence type="ECO:0000259" key="4">
    <source>
        <dbReference type="PROSITE" id="PS50043"/>
    </source>
</evidence>
<dbReference type="EMBL" id="JBHSPB010000008">
    <property type="protein sequence ID" value="MFC5721640.1"/>
    <property type="molecule type" value="Genomic_DNA"/>
</dbReference>
<accession>A0ABW0YYH1</accession>
<organism evidence="5 6">
    <name type="scientific">Streptomyces gamaensis</name>
    <dbReference type="NCBI Taxonomy" id="1763542"/>
    <lineage>
        <taxon>Bacteria</taxon>
        <taxon>Bacillati</taxon>
        <taxon>Actinomycetota</taxon>
        <taxon>Actinomycetes</taxon>
        <taxon>Kitasatosporales</taxon>
        <taxon>Streptomycetaceae</taxon>
        <taxon>Streptomyces</taxon>
    </lineage>
</organism>
<keyword evidence="2 5" id="KW-0067">ATP-binding</keyword>
<dbReference type="InterPro" id="IPR011990">
    <property type="entry name" value="TPR-like_helical_dom_sf"/>
</dbReference>